<dbReference type="InterPro" id="IPR017853">
    <property type="entry name" value="GH"/>
</dbReference>
<dbReference type="AlphaFoldDB" id="F2KPM1"/>
<evidence type="ECO:0000313" key="2">
    <source>
        <dbReference type="EMBL" id="AEA47549.1"/>
    </source>
</evidence>
<proteinExistence type="predicted"/>
<organism evidence="2 3">
    <name type="scientific">Archaeoglobus veneficus (strain DSM 11195 / SNP6)</name>
    <dbReference type="NCBI Taxonomy" id="693661"/>
    <lineage>
        <taxon>Archaea</taxon>
        <taxon>Methanobacteriati</taxon>
        <taxon>Methanobacteriota</taxon>
        <taxon>Archaeoglobi</taxon>
        <taxon>Archaeoglobales</taxon>
        <taxon>Archaeoglobaceae</taxon>
        <taxon>Archaeoglobus</taxon>
    </lineage>
</organism>
<evidence type="ECO:0000256" key="1">
    <source>
        <dbReference type="SAM" id="MobiDB-lite"/>
    </source>
</evidence>
<sequence>MKVNVLIVILTILTVAALVSGCAEKMKEDSTEEKLGEKSTPSGNFEKVGKKIGEVTSPSKSFQELEKSHFSRVGNVKNATWVRFWVTWQAVEPEEGKYDFSFVDEVVRHSQDENLCLLITVEPFANWDQDKCHGDEYWGKMPLPSGKEKIKVGKPCDMEAYREFLRRLVERYDGDGVDDMPGLKYPIKYWEIMNEPDMQGKDPWDLKFFLGTPEDYLEILKVSYETIKEADPEAKVVMGGMSGMLDKFVEFWEPIIGEAANYFDIANIHTIDTNEEREDLYVLKFKRFLEKHGVKSKPIWITEVQYGGLEEPPEDISSIDRLLVRSSVFSIALGAEKLFYIDNWLYWKSDSTQKAYETLVNKLSYFDSVEVLRQEYHETFEGAKTEVGQYKFSVGNKVIYVLWGNAPLPEEIKGTVKVTNIYGNEKVMDASEIELSDSPVYVEVLTS</sequence>
<dbReference type="HOGENOM" id="CLU_611945_0_0_2"/>
<dbReference type="SUPFAM" id="SSF51445">
    <property type="entry name" value="(Trans)glycosidases"/>
    <property type="match status" value="1"/>
</dbReference>
<feature type="region of interest" description="Disordered" evidence="1">
    <location>
        <begin position="29"/>
        <end position="49"/>
    </location>
</feature>
<keyword evidence="3" id="KW-1185">Reference proteome</keyword>
<dbReference type="KEGG" id="ave:Arcve_1547"/>
<dbReference type="GeneID" id="10394671"/>
<name>F2KPM1_ARCVS</name>
<accession>F2KPM1</accession>
<protein>
    <submittedName>
        <fullName evidence="2">Uncharacterized protein</fullName>
    </submittedName>
</protein>
<gene>
    <name evidence="2" type="ordered locus">Arcve_1547</name>
</gene>
<dbReference type="GO" id="GO:0004553">
    <property type="term" value="F:hydrolase activity, hydrolyzing O-glycosyl compounds"/>
    <property type="evidence" value="ECO:0007669"/>
    <property type="project" value="TreeGrafter"/>
</dbReference>
<reference evidence="2 3" key="1">
    <citation type="submission" date="2011-03" db="EMBL/GenBank/DDBJ databases">
        <title>The complete genome of Archaeoglobus veneficus SNP6.</title>
        <authorList>
            <consortium name="US DOE Joint Genome Institute (JGI-PGF)"/>
            <person name="Lucas S."/>
            <person name="Copeland A."/>
            <person name="Lapidus A."/>
            <person name="Bruce D."/>
            <person name="Goodwin L."/>
            <person name="Pitluck S."/>
            <person name="Kyrpides N."/>
            <person name="Mavromatis K."/>
            <person name="Pagani I."/>
            <person name="Ivanova N."/>
            <person name="Mikhailova N."/>
            <person name="Lu M."/>
            <person name="Detter J.C."/>
            <person name="Tapia R."/>
            <person name="Han C."/>
            <person name="Land M."/>
            <person name="Hauser L."/>
            <person name="Markowitz V."/>
            <person name="Cheng J.-F."/>
            <person name="Hugenholtz P."/>
            <person name="Woyke T."/>
            <person name="Wu D."/>
            <person name="Spring S."/>
            <person name="Brambilla E."/>
            <person name="Klenk H.-P."/>
            <person name="Eisen J.A."/>
        </authorList>
    </citation>
    <scope>NUCLEOTIDE SEQUENCE [LARGE SCALE GENOMIC DNA]</scope>
    <source>
        <strain>SNP6</strain>
    </source>
</reference>
<dbReference type="PANTHER" id="PTHR12631:SF10">
    <property type="entry name" value="BETA-XYLOSIDASE-LIKE PROTEIN-RELATED"/>
    <property type="match status" value="1"/>
</dbReference>
<dbReference type="PANTHER" id="PTHR12631">
    <property type="entry name" value="ALPHA-L-IDURONIDASE"/>
    <property type="match status" value="1"/>
</dbReference>
<dbReference type="EMBL" id="CP002588">
    <property type="protein sequence ID" value="AEA47549.1"/>
    <property type="molecule type" value="Genomic_DNA"/>
</dbReference>
<dbReference type="Gene3D" id="3.20.20.80">
    <property type="entry name" value="Glycosidases"/>
    <property type="match status" value="1"/>
</dbReference>
<dbReference type="Proteomes" id="UP000008136">
    <property type="component" value="Chromosome"/>
</dbReference>
<dbReference type="STRING" id="693661.Arcve_1547"/>
<dbReference type="InterPro" id="IPR051923">
    <property type="entry name" value="Glycosyl_Hydrolase_39"/>
</dbReference>
<dbReference type="OrthoDB" id="85141at2157"/>
<dbReference type="RefSeq" id="WP_013684209.1">
    <property type="nucleotide sequence ID" value="NC_015320.1"/>
</dbReference>
<evidence type="ECO:0000313" key="3">
    <source>
        <dbReference type="Proteomes" id="UP000008136"/>
    </source>
</evidence>
<dbReference type="PROSITE" id="PS51257">
    <property type="entry name" value="PROKAR_LIPOPROTEIN"/>
    <property type="match status" value="1"/>
</dbReference>